<organism evidence="1">
    <name type="scientific">uncultured Caudovirales phage</name>
    <dbReference type="NCBI Taxonomy" id="2100421"/>
    <lineage>
        <taxon>Viruses</taxon>
        <taxon>Duplodnaviria</taxon>
        <taxon>Heunggongvirae</taxon>
        <taxon>Uroviricota</taxon>
        <taxon>Caudoviricetes</taxon>
        <taxon>Peduoviridae</taxon>
        <taxon>Maltschvirus</taxon>
        <taxon>Maltschvirus maltsch</taxon>
    </lineage>
</organism>
<sequence>MEQKQTTIEMINGLTEIADFMDDEELTTALTFIAKVIIKPDIPLNVATVEIVRLQAIAAKMSFKATWLTNVEKGDRAKKNIYYTAAEAINNLVSALKYITR</sequence>
<accession>A0A6J7WW09</accession>
<reference evidence="1" key="1">
    <citation type="submission" date="2020-05" db="EMBL/GenBank/DDBJ databases">
        <authorList>
            <person name="Chiriac C."/>
            <person name="Salcher M."/>
            <person name="Ghai R."/>
            <person name="Kavagutti S V."/>
        </authorList>
    </citation>
    <scope>NUCLEOTIDE SEQUENCE</scope>
</reference>
<gene>
    <name evidence="1" type="ORF">UFOVP222_61</name>
</gene>
<name>A0A6J7WW09_9CAUD</name>
<protein>
    <submittedName>
        <fullName evidence="1">Uncharacterized protein</fullName>
    </submittedName>
</protein>
<dbReference type="EMBL" id="LR798269">
    <property type="protein sequence ID" value="CAB5219373.1"/>
    <property type="molecule type" value="Genomic_DNA"/>
</dbReference>
<proteinExistence type="predicted"/>
<evidence type="ECO:0000313" key="1">
    <source>
        <dbReference type="EMBL" id="CAB5219373.1"/>
    </source>
</evidence>